<keyword evidence="6 10" id="KW-0238">DNA-binding</keyword>
<dbReference type="Proteomes" id="UP001188597">
    <property type="component" value="Unassembled WGS sequence"/>
</dbReference>
<dbReference type="InterPro" id="IPR044817">
    <property type="entry name" value="SBP-like"/>
</dbReference>
<evidence type="ECO:0000256" key="9">
    <source>
        <dbReference type="ARBA" id="ARBA00056472"/>
    </source>
</evidence>
<dbReference type="EMBL" id="JAVXUP010000681">
    <property type="protein sequence ID" value="KAK3023023.1"/>
    <property type="molecule type" value="Genomic_DNA"/>
</dbReference>
<dbReference type="GO" id="GO:0003677">
    <property type="term" value="F:DNA binding"/>
    <property type="evidence" value="ECO:0007669"/>
    <property type="project" value="UniProtKB-UniRule"/>
</dbReference>
<evidence type="ECO:0000256" key="13">
    <source>
        <dbReference type="SAM" id="MobiDB-lite"/>
    </source>
</evidence>
<feature type="compositionally biased region" description="Acidic residues" evidence="13">
    <location>
        <begin position="21"/>
        <end position="34"/>
    </location>
</feature>
<feature type="binding site" evidence="11">
    <location>
        <position position="86"/>
    </location>
    <ligand>
        <name>Zn(2+)</name>
        <dbReference type="ChEBI" id="CHEBI:29105"/>
        <label>1</label>
    </ligand>
</feature>
<dbReference type="InterPro" id="IPR017238">
    <property type="entry name" value="SBP_fam"/>
</dbReference>
<evidence type="ECO:0000256" key="1">
    <source>
        <dbReference type="ARBA" id="ARBA00004123"/>
    </source>
</evidence>
<keyword evidence="7 10" id="KW-0804">Transcription</keyword>
<comment type="cofactor">
    <cofactor evidence="11">
        <name>Zn(2+)</name>
        <dbReference type="ChEBI" id="CHEBI:29105"/>
    </cofactor>
    <text evidence="11">Binds 2 Zn(2+) ions per subunit.</text>
</comment>
<feature type="compositionally biased region" description="Basic residues" evidence="13">
    <location>
        <begin position="123"/>
        <end position="134"/>
    </location>
</feature>
<keyword evidence="5 10" id="KW-0805">Transcription regulation</keyword>
<feature type="binding site" evidence="11">
    <location>
        <position position="121"/>
    </location>
    <ligand>
        <name>Zn(2+)</name>
        <dbReference type="ChEBI" id="CHEBI:29105"/>
        <label>2</label>
    </ligand>
</feature>
<dbReference type="FunFam" id="4.10.1100.10:FF:000001">
    <property type="entry name" value="Squamosa promoter-binding-like protein 14"/>
    <property type="match status" value="1"/>
</dbReference>
<feature type="binding site" evidence="11">
    <location>
        <position position="66"/>
    </location>
    <ligand>
        <name>Zn(2+)</name>
        <dbReference type="ChEBI" id="CHEBI:29105"/>
        <label>1</label>
    </ligand>
</feature>
<keyword evidence="16" id="KW-1185">Reference proteome</keyword>
<evidence type="ECO:0000256" key="8">
    <source>
        <dbReference type="ARBA" id="ARBA00023242"/>
    </source>
</evidence>
<keyword evidence="4 11" id="KW-0862">Zinc</keyword>
<sequence>MERSKAEGKRRMENKMKEEVLMDEEEDDAEEYVGEDNKKKKQITYSGSKGSGGVGSTQTSCQAEDCTANMTNAKPYHRRHKVCELHAKASTVMVAGLRQRFCQQCSRFHDLSEFDEAKRSCRRRLLGHNERRRKSSYDSHGEGSS</sequence>
<comment type="function">
    <text evidence="9">Probable transcriptional factor. Binds to the promoter of the SQUAMOSA gene.</text>
</comment>
<dbReference type="Gene3D" id="4.10.1100.10">
    <property type="entry name" value="Transcription factor, SBP-box domain"/>
    <property type="match status" value="1"/>
</dbReference>
<protein>
    <recommendedName>
        <fullName evidence="10">Squamosa promoter-binding-like protein</fullName>
    </recommendedName>
</protein>
<evidence type="ECO:0000256" key="12">
    <source>
        <dbReference type="PROSITE-ProRule" id="PRU00470"/>
    </source>
</evidence>
<evidence type="ECO:0000256" key="4">
    <source>
        <dbReference type="ARBA" id="ARBA00022833"/>
    </source>
</evidence>
<keyword evidence="3 12" id="KW-0863">Zinc-finger</keyword>
<dbReference type="GO" id="GO:0008270">
    <property type="term" value="F:zinc ion binding"/>
    <property type="evidence" value="ECO:0007669"/>
    <property type="project" value="UniProtKB-KW"/>
</dbReference>
<dbReference type="GO" id="GO:0009908">
    <property type="term" value="P:flower development"/>
    <property type="evidence" value="ECO:0007669"/>
    <property type="project" value="InterPro"/>
</dbReference>
<evidence type="ECO:0000256" key="10">
    <source>
        <dbReference type="PIRNR" id="PIRNR037575"/>
    </source>
</evidence>
<evidence type="ECO:0000256" key="11">
    <source>
        <dbReference type="PIRSR" id="PIRSR037575-1"/>
    </source>
</evidence>
<evidence type="ECO:0000256" key="7">
    <source>
        <dbReference type="ARBA" id="ARBA00023163"/>
    </source>
</evidence>
<dbReference type="InterPro" id="IPR036893">
    <property type="entry name" value="SBP_sf"/>
</dbReference>
<feature type="compositionally biased region" description="Basic and acidic residues" evidence="13">
    <location>
        <begin position="1"/>
        <end position="20"/>
    </location>
</feature>
<evidence type="ECO:0000259" key="14">
    <source>
        <dbReference type="PROSITE" id="PS51141"/>
    </source>
</evidence>
<feature type="region of interest" description="Disordered" evidence="13">
    <location>
        <begin position="1"/>
        <end position="61"/>
    </location>
</feature>
<keyword evidence="2 11" id="KW-0479">Metal-binding</keyword>
<dbReference type="PROSITE" id="PS51141">
    <property type="entry name" value="ZF_SBP"/>
    <property type="match status" value="1"/>
</dbReference>
<feature type="domain" description="SBP-type" evidence="14">
    <location>
        <begin position="58"/>
        <end position="135"/>
    </location>
</feature>
<dbReference type="GO" id="GO:0003700">
    <property type="term" value="F:DNA-binding transcription factor activity"/>
    <property type="evidence" value="ECO:0007669"/>
    <property type="project" value="InterPro"/>
</dbReference>
<dbReference type="AlphaFoldDB" id="A0AA89B207"/>
<evidence type="ECO:0000256" key="2">
    <source>
        <dbReference type="ARBA" id="ARBA00022723"/>
    </source>
</evidence>
<dbReference type="PIRSF" id="PIRSF037575">
    <property type="entry name" value="SBP"/>
    <property type="match status" value="1"/>
</dbReference>
<gene>
    <name evidence="15" type="ORF">RJ639_044813</name>
</gene>
<feature type="binding site" evidence="11">
    <location>
        <position position="105"/>
    </location>
    <ligand>
        <name>Zn(2+)</name>
        <dbReference type="ChEBI" id="CHEBI:29105"/>
        <label>2</label>
    </ligand>
</feature>
<feature type="binding site" evidence="11">
    <location>
        <position position="61"/>
    </location>
    <ligand>
        <name>Zn(2+)</name>
        <dbReference type="ChEBI" id="CHEBI:29105"/>
        <label>1</label>
    </ligand>
</feature>
<accession>A0AA89B207</accession>
<dbReference type="GO" id="GO:0005634">
    <property type="term" value="C:nucleus"/>
    <property type="evidence" value="ECO:0007669"/>
    <property type="project" value="UniProtKB-SubCell"/>
</dbReference>
<evidence type="ECO:0000313" key="16">
    <source>
        <dbReference type="Proteomes" id="UP001188597"/>
    </source>
</evidence>
<dbReference type="InterPro" id="IPR004333">
    <property type="entry name" value="SBP_dom"/>
</dbReference>
<dbReference type="SUPFAM" id="SSF103612">
    <property type="entry name" value="SBT domain"/>
    <property type="match status" value="1"/>
</dbReference>
<feature type="compositionally biased region" description="Basic and acidic residues" evidence="13">
    <location>
        <begin position="135"/>
        <end position="145"/>
    </location>
</feature>
<organism evidence="15 16">
    <name type="scientific">Escallonia herrerae</name>
    <dbReference type="NCBI Taxonomy" id="1293975"/>
    <lineage>
        <taxon>Eukaryota</taxon>
        <taxon>Viridiplantae</taxon>
        <taxon>Streptophyta</taxon>
        <taxon>Embryophyta</taxon>
        <taxon>Tracheophyta</taxon>
        <taxon>Spermatophyta</taxon>
        <taxon>Magnoliopsida</taxon>
        <taxon>eudicotyledons</taxon>
        <taxon>Gunneridae</taxon>
        <taxon>Pentapetalae</taxon>
        <taxon>asterids</taxon>
        <taxon>campanulids</taxon>
        <taxon>Escalloniales</taxon>
        <taxon>Escalloniaceae</taxon>
        <taxon>Escallonia</taxon>
    </lineage>
</organism>
<evidence type="ECO:0000256" key="6">
    <source>
        <dbReference type="ARBA" id="ARBA00023125"/>
    </source>
</evidence>
<reference evidence="15" key="1">
    <citation type="submission" date="2022-12" db="EMBL/GenBank/DDBJ databases">
        <title>Draft genome assemblies for two species of Escallonia (Escalloniales).</title>
        <authorList>
            <person name="Chanderbali A."/>
            <person name="Dervinis C."/>
            <person name="Anghel I."/>
            <person name="Soltis D."/>
            <person name="Soltis P."/>
            <person name="Zapata F."/>
        </authorList>
    </citation>
    <scope>NUCLEOTIDE SEQUENCE</scope>
    <source>
        <strain evidence="15">UCBG64.0493</strain>
        <tissue evidence="15">Leaf</tissue>
    </source>
</reference>
<feature type="binding site" evidence="11">
    <location>
        <position position="83"/>
    </location>
    <ligand>
        <name>Zn(2+)</name>
        <dbReference type="ChEBI" id="CHEBI:29105"/>
        <label>1</label>
    </ligand>
</feature>
<comment type="caution">
    <text evidence="15">The sequence shown here is derived from an EMBL/GenBank/DDBJ whole genome shotgun (WGS) entry which is preliminary data.</text>
</comment>
<feature type="binding site" evidence="11">
    <location>
        <position position="109"/>
    </location>
    <ligand>
        <name>Zn(2+)</name>
        <dbReference type="ChEBI" id="CHEBI:29105"/>
        <label>2</label>
    </ligand>
</feature>
<dbReference type="PANTHER" id="PTHR31251:SF106">
    <property type="entry name" value="SQUAMOSA PROMOTER-BINDING-LIKE PROTEIN 4"/>
    <property type="match status" value="1"/>
</dbReference>
<dbReference type="Pfam" id="PF03110">
    <property type="entry name" value="SBP"/>
    <property type="match status" value="1"/>
</dbReference>
<feature type="region of interest" description="Disordered" evidence="13">
    <location>
        <begin position="123"/>
        <end position="145"/>
    </location>
</feature>
<keyword evidence="8 10" id="KW-0539">Nucleus</keyword>
<dbReference type="PANTHER" id="PTHR31251">
    <property type="entry name" value="SQUAMOSA PROMOTER-BINDING-LIKE PROTEIN 4"/>
    <property type="match status" value="1"/>
</dbReference>
<feature type="binding site" evidence="11">
    <location>
        <position position="102"/>
    </location>
    <ligand>
        <name>Zn(2+)</name>
        <dbReference type="ChEBI" id="CHEBI:29105"/>
        <label>2</label>
    </ligand>
</feature>
<evidence type="ECO:0000256" key="3">
    <source>
        <dbReference type="ARBA" id="ARBA00022771"/>
    </source>
</evidence>
<comment type="subcellular location">
    <subcellularLocation>
        <location evidence="1 10">Nucleus</location>
    </subcellularLocation>
</comment>
<evidence type="ECO:0000256" key="5">
    <source>
        <dbReference type="ARBA" id="ARBA00023015"/>
    </source>
</evidence>
<evidence type="ECO:0000313" key="15">
    <source>
        <dbReference type="EMBL" id="KAK3023023.1"/>
    </source>
</evidence>
<proteinExistence type="predicted"/>
<name>A0AA89B207_9ASTE</name>